<evidence type="ECO:0000256" key="10">
    <source>
        <dbReference type="ARBA" id="ARBA00024805"/>
    </source>
</evidence>
<keyword evidence="6" id="KW-0597">Phosphoprotein</keyword>
<reference evidence="14" key="1">
    <citation type="submission" date="2020-10" db="EMBL/GenBank/DDBJ databases">
        <authorList>
            <person name="Sedaghatjoo S."/>
        </authorList>
    </citation>
    <scope>NUCLEOTIDE SEQUENCE</scope>
    <source>
        <strain evidence="14">AZH3</strain>
    </source>
</reference>
<gene>
    <name evidence="14" type="ORF">JKIAZH3_G2557</name>
</gene>
<evidence type="ECO:0000313" key="14">
    <source>
        <dbReference type="EMBL" id="CAD6961986.1"/>
    </source>
</evidence>
<dbReference type="Proteomes" id="UP000836402">
    <property type="component" value="Unassembled WGS sequence"/>
</dbReference>
<keyword evidence="7" id="KW-0256">Endoplasmic reticulum</keyword>
<keyword evidence="5" id="KW-0963">Cytoplasm</keyword>
<evidence type="ECO:0000259" key="12">
    <source>
        <dbReference type="Pfam" id="PF08577"/>
    </source>
</evidence>
<keyword evidence="4" id="KW-0488">Methylation</keyword>
<feature type="compositionally biased region" description="Basic and acidic residues" evidence="11">
    <location>
        <begin position="236"/>
        <end position="257"/>
    </location>
</feature>
<keyword evidence="8" id="KW-0647">Proteasome</keyword>
<evidence type="ECO:0000259" key="13">
    <source>
        <dbReference type="Pfam" id="PF11566"/>
    </source>
</evidence>
<organism evidence="14 15">
    <name type="scientific">Tilletia caries</name>
    <name type="common">wheat bunt fungus</name>
    <dbReference type="NCBI Taxonomy" id="13290"/>
    <lineage>
        <taxon>Eukaryota</taxon>
        <taxon>Fungi</taxon>
        <taxon>Dikarya</taxon>
        <taxon>Basidiomycota</taxon>
        <taxon>Ustilaginomycotina</taxon>
        <taxon>Exobasidiomycetes</taxon>
        <taxon>Tilletiales</taxon>
        <taxon>Tilletiaceae</taxon>
        <taxon>Tilletia</taxon>
    </lineage>
</organism>
<dbReference type="Gene3D" id="3.40.1000.30">
    <property type="match status" value="1"/>
</dbReference>
<comment type="subcellular location">
    <subcellularLocation>
        <location evidence="2">Cytoplasm</location>
    </subcellularLocation>
    <subcellularLocation>
        <location evidence="1">Endoplasmic reticulum</location>
    </subcellularLocation>
</comment>
<comment type="similarity">
    <text evidence="3">Belongs to the proteasome inhibitor PI31 family.</text>
</comment>
<dbReference type="InterPro" id="IPR013886">
    <property type="entry name" value="PI31_Prot_C"/>
</dbReference>
<dbReference type="EMBL" id="CAJHJG010007023">
    <property type="protein sequence ID" value="CAD6961986.1"/>
    <property type="molecule type" value="Genomic_DNA"/>
</dbReference>
<dbReference type="Pfam" id="PF08577">
    <property type="entry name" value="PI31_Prot_C"/>
    <property type="match status" value="1"/>
</dbReference>
<accession>A0ABN7JA52</accession>
<dbReference type="InterPro" id="IPR032675">
    <property type="entry name" value="LRR_dom_sf"/>
</dbReference>
<dbReference type="Gene3D" id="3.80.10.10">
    <property type="entry name" value="Ribonuclease Inhibitor"/>
    <property type="match status" value="1"/>
</dbReference>
<evidence type="ECO:0000256" key="7">
    <source>
        <dbReference type="ARBA" id="ARBA00022824"/>
    </source>
</evidence>
<evidence type="ECO:0008006" key="16">
    <source>
        <dbReference type="Google" id="ProtNLM"/>
    </source>
</evidence>
<feature type="region of interest" description="Disordered" evidence="11">
    <location>
        <begin position="76"/>
        <end position="107"/>
    </location>
</feature>
<evidence type="ECO:0000256" key="5">
    <source>
        <dbReference type="ARBA" id="ARBA00022490"/>
    </source>
</evidence>
<dbReference type="SUPFAM" id="SSF52047">
    <property type="entry name" value="RNI-like"/>
    <property type="match status" value="1"/>
</dbReference>
<evidence type="ECO:0000256" key="9">
    <source>
        <dbReference type="ARBA" id="ARBA00022990"/>
    </source>
</evidence>
<evidence type="ECO:0000256" key="6">
    <source>
        <dbReference type="ARBA" id="ARBA00022553"/>
    </source>
</evidence>
<evidence type="ECO:0000256" key="4">
    <source>
        <dbReference type="ARBA" id="ARBA00022481"/>
    </source>
</evidence>
<evidence type="ECO:0000256" key="3">
    <source>
        <dbReference type="ARBA" id="ARBA00006405"/>
    </source>
</evidence>
<feature type="domain" description="PI31 proteasome regulator C-terminal" evidence="12">
    <location>
        <begin position="288"/>
        <end position="361"/>
    </location>
</feature>
<dbReference type="Pfam" id="PF11566">
    <property type="entry name" value="PI31_Prot_N"/>
    <property type="match status" value="1"/>
</dbReference>
<dbReference type="PANTHER" id="PTHR13266:SF1">
    <property type="entry name" value="PROTEASOME INHIBITOR PI31 SUBUNIT"/>
    <property type="match status" value="1"/>
</dbReference>
<keyword evidence="9" id="KW-0007">Acetylation</keyword>
<feature type="domain" description="PI31 proteasome regulator N-terminal" evidence="13">
    <location>
        <begin position="43"/>
        <end position="219"/>
    </location>
</feature>
<keyword evidence="15" id="KW-1185">Reference proteome</keyword>
<evidence type="ECO:0000256" key="8">
    <source>
        <dbReference type="ARBA" id="ARBA00022942"/>
    </source>
</evidence>
<feature type="region of interest" description="Disordered" evidence="11">
    <location>
        <begin position="359"/>
        <end position="396"/>
    </location>
</feature>
<protein>
    <recommendedName>
        <fullName evidence="16">Proteasome inhibitor PI31 subunit</fullName>
    </recommendedName>
</protein>
<sequence length="959" mass="102871">MSASSSAANIFDPAALVQKLESLLPTPSSAASEQDSSAKTPASQLANPYDALAALSHNFMTAVGFRLVGLGEDHRLPSSSSSSSAAAEGSNSNEADGSGSNRLPEEWNARGPESYAFRYRHHQSAMEFVLKIVRMSGRALMHALAVEDNKTATLDVSVADYTSSAFFPYPRPGGSGSASGSHSSEPLINGFIGSARIQDLSSLFKINIIQKLVPGLQKEGYLEEPDSSTAAGPSSRAEDQQRRRRPEEDYDPLRDPRFQPPPARPSQDPYFDPFGNGPHIGGRNPATIGDRDLNPLGIPPGRFGGGPPPLFGGGDHGGGMIVGPDHPMFRDRFEPDYQGRGDGMLPPGAVPPGARFDPIGPFGGPMGPGAGPRRPGRPGRGGPLGGDPDWDDVAPPRNSDYDNMFMPYHASLVRQLTIDPRLESRPKARIPTWIGSSISTSPSAGASLSEGYEEEAIRMAASLSLSSLSSAPSEREEEAGFVKALQHMTHLSKLVWRHNPPHDGDLVWDTLLRNCRNLTDLEIADRDGGCYRGERKLRDPLPSINLSRLATGLHTFNLTRLVWYTSDADPDEFIISRIGPLEDTLIHGCPFLEELRIRQCFLRTVAHAGSLLARAHWPHLRILELAHFCTGDRDYDAVADFFDRHPLIHTLLLEQADHSGQFVDLDEIGTDALPNLEVLCAGISNVNAVLRAPPGTRSKLRKIYGLQFDTPSYTRRPRQTTWSMSGQGAYLLEGLAQTTSLRELEGEFAVVIADKLDLVRLFASCAYLTSLQIRCSFAGLLESYLPAFAFLKQIRKIDLPLQHFDVLPTASASMVHNSLTLRMGVGTGYISGGSSRVASASASPWAGFPIMTGAAGGGGGRSGSSGSSMPGAGGSGGMTFVSGLQRRVRMIADVCPELETVRFGSGMSGSAKVVRYAGSTEVSSVELADNDGGEAAAMSDLRLTRCKASGWAPYGTLEP</sequence>
<comment type="caution">
    <text evidence="14">The sequence shown here is derived from an EMBL/GenBank/DDBJ whole genome shotgun (WGS) entry which is preliminary data.</text>
</comment>
<evidence type="ECO:0000256" key="1">
    <source>
        <dbReference type="ARBA" id="ARBA00004240"/>
    </source>
</evidence>
<evidence type="ECO:0000313" key="15">
    <source>
        <dbReference type="Proteomes" id="UP000836402"/>
    </source>
</evidence>
<dbReference type="PANTHER" id="PTHR13266">
    <property type="entry name" value="PROTEASOME INHIBITOR"/>
    <property type="match status" value="1"/>
</dbReference>
<evidence type="ECO:0000256" key="2">
    <source>
        <dbReference type="ARBA" id="ARBA00004496"/>
    </source>
</evidence>
<feature type="compositionally biased region" description="Gly residues" evidence="11">
    <location>
        <begin position="361"/>
        <end position="370"/>
    </location>
</feature>
<feature type="region of interest" description="Disordered" evidence="11">
    <location>
        <begin position="222"/>
        <end position="307"/>
    </location>
</feature>
<comment type="function">
    <text evidence="10">Plays an important role in control of proteasome function. Inhibits the hydrolysis of protein and peptide substrates by the 20S proteasome. Also inhibits the activation of the proteasome by the proteasome regulatory proteins PA700 and PA28.</text>
</comment>
<proteinExistence type="inferred from homology"/>
<evidence type="ECO:0000256" key="11">
    <source>
        <dbReference type="SAM" id="MobiDB-lite"/>
    </source>
</evidence>
<feature type="compositionally biased region" description="Low complexity" evidence="11">
    <location>
        <begin position="78"/>
        <end position="95"/>
    </location>
</feature>
<dbReference type="InterPro" id="IPR021625">
    <property type="entry name" value="PI31_Prot_N"/>
</dbReference>
<dbReference type="InterPro" id="IPR045128">
    <property type="entry name" value="PI31-like"/>
</dbReference>
<name>A0ABN7JA52_9BASI</name>